<dbReference type="InterPro" id="IPR003594">
    <property type="entry name" value="HATPase_dom"/>
</dbReference>
<evidence type="ECO:0000313" key="4">
    <source>
        <dbReference type="Proteomes" id="UP000188929"/>
    </source>
</evidence>
<sequence>MVSERTEEFWLVPDPTMVRETRHAVRRLCRDADLGADTSDAAVLLASETVTNAIVHGGPPTHLVIRASASGIRVEVTDGTALLPVVGPARPDATNGRGIRLIDALATRWGVQRHPDGKTVWFEIASASPTAAPAQTWPLTD</sequence>
<dbReference type="InterPro" id="IPR036890">
    <property type="entry name" value="HATPase_C_sf"/>
</dbReference>
<keyword evidence="4" id="KW-1185">Reference proteome</keyword>
<gene>
    <name evidence="3" type="ORF">BL253_27510</name>
</gene>
<dbReference type="Pfam" id="PF13581">
    <property type="entry name" value="HATPase_c_2"/>
    <property type="match status" value="1"/>
</dbReference>
<dbReference type="GO" id="GO:0005524">
    <property type="term" value="F:ATP binding"/>
    <property type="evidence" value="ECO:0007669"/>
    <property type="project" value="UniProtKB-KW"/>
</dbReference>
<accession>A0A1V2I481</accession>
<evidence type="ECO:0000256" key="1">
    <source>
        <dbReference type="ARBA" id="ARBA00022527"/>
    </source>
</evidence>
<dbReference type="PANTHER" id="PTHR35526">
    <property type="entry name" value="ANTI-SIGMA-F FACTOR RSBW-RELATED"/>
    <property type="match status" value="1"/>
</dbReference>
<name>A0A1V2I481_9ACTN</name>
<keyword evidence="1" id="KW-0418">Kinase</keyword>
<comment type="caution">
    <text evidence="3">The sequence shown here is derived from an EMBL/GenBank/DDBJ whole genome shotgun (WGS) entry which is preliminary data.</text>
</comment>
<dbReference type="Gene3D" id="3.30.565.10">
    <property type="entry name" value="Histidine kinase-like ATPase, C-terminal domain"/>
    <property type="match status" value="1"/>
</dbReference>
<dbReference type="RefSeq" id="WP_076820291.1">
    <property type="nucleotide sequence ID" value="NZ_MOMC01000060.1"/>
</dbReference>
<dbReference type="AlphaFoldDB" id="A0A1V2I481"/>
<organism evidence="3 4">
    <name type="scientific">Pseudofrankia asymbiotica</name>
    <dbReference type="NCBI Taxonomy" id="1834516"/>
    <lineage>
        <taxon>Bacteria</taxon>
        <taxon>Bacillati</taxon>
        <taxon>Actinomycetota</taxon>
        <taxon>Actinomycetes</taxon>
        <taxon>Frankiales</taxon>
        <taxon>Frankiaceae</taxon>
        <taxon>Pseudofrankia</taxon>
    </lineage>
</organism>
<evidence type="ECO:0000259" key="2">
    <source>
        <dbReference type="Pfam" id="PF13581"/>
    </source>
</evidence>
<evidence type="ECO:0000313" key="3">
    <source>
        <dbReference type="EMBL" id="ONH25364.1"/>
    </source>
</evidence>
<keyword evidence="3" id="KW-0547">Nucleotide-binding</keyword>
<feature type="domain" description="Histidine kinase/HSP90-like ATPase" evidence="2">
    <location>
        <begin position="13"/>
        <end position="122"/>
    </location>
</feature>
<dbReference type="PANTHER" id="PTHR35526:SF3">
    <property type="entry name" value="ANTI-SIGMA-F FACTOR RSBW"/>
    <property type="match status" value="1"/>
</dbReference>
<protein>
    <submittedName>
        <fullName evidence="3">ATP-binding protein</fullName>
    </submittedName>
</protein>
<dbReference type="GO" id="GO:0004674">
    <property type="term" value="F:protein serine/threonine kinase activity"/>
    <property type="evidence" value="ECO:0007669"/>
    <property type="project" value="UniProtKB-KW"/>
</dbReference>
<dbReference type="CDD" id="cd16936">
    <property type="entry name" value="HATPase_RsbW-like"/>
    <property type="match status" value="1"/>
</dbReference>
<dbReference type="OrthoDB" id="3527613at2"/>
<dbReference type="STRING" id="1834516.BL253_27510"/>
<proteinExistence type="predicted"/>
<dbReference type="Proteomes" id="UP000188929">
    <property type="component" value="Unassembled WGS sequence"/>
</dbReference>
<dbReference type="InterPro" id="IPR050267">
    <property type="entry name" value="Anti-sigma-factor_SerPK"/>
</dbReference>
<keyword evidence="1" id="KW-0808">Transferase</keyword>
<keyword evidence="1" id="KW-0723">Serine/threonine-protein kinase</keyword>
<keyword evidence="3" id="KW-0067">ATP-binding</keyword>
<dbReference type="EMBL" id="MOMC01000060">
    <property type="protein sequence ID" value="ONH25364.1"/>
    <property type="molecule type" value="Genomic_DNA"/>
</dbReference>
<reference evidence="4" key="1">
    <citation type="submission" date="2016-10" db="EMBL/GenBank/DDBJ databases">
        <title>Frankia sp. NRRL B-16386 Genome sequencing.</title>
        <authorList>
            <person name="Ghodhbane-Gtari F."/>
            <person name="Swanson E."/>
            <person name="Gueddou A."/>
            <person name="Hezbri K."/>
            <person name="Ktari K."/>
            <person name="Nouioui I."/>
            <person name="Morris K."/>
            <person name="Simpson S."/>
            <person name="Abebe-Akele F."/>
            <person name="Thomas K."/>
            <person name="Gtari M."/>
            <person name="Tisa L.S."/>
        </authorList>
    </citation>
    <scope>NUCLEOTIDE SEQUENCE [LARGE SCALE GENOMIC DNA]</scope>
    <source>
        <strain evidence="4">NRRL B-16386</strain>
    </source>
</reference>